<sequence length="194" mass="22026">MSKYIPTREEAFQLLKEYNKSESLIKHALAVEAVMVHFAELFGEEDKEKWAVIGLVHDLDYEMYPEDHCIKTQEILRERNWPEEYIRTIVSHGWGICTDVEPVETIDKVLYTVDELTGLIAATALVRPSKSILDMKPKSVKKKWNQTSFAAGVDRSIIEKGAEMLGMDLNTVIAETIKGMQKVAEEIGLKGNID</sequence>
<reference evidence="2 3" key="1">
    <citation type="submission" date="2016-10" db="EMBL/GenBank/DDBJ databases">
        <authorList>
            <person name="de Groot N.N."/>
        </authorList>
    </citation>
    <scope>NUCLEOTIDE SEQUENCE [LARGE SCALE GENOMIC DNA]</scope>
    <source>
        <strain evidence="2 3">DSM 23310</strain>
    </source>
</reference>
<dbReference type="InterPro" id="IPR006674">
    <property type="entry name" value="HD_domain"/>
</dbReference>
<dbReference type="PANTHER" id="PTHR38659:SF2">
    <property type="entry name" value="HDIG DOMAIN PROTEIN"/>
    <property type="match status" value="1"/>
</dbReference>
<feature type="domain" description="HD" evidence="1">
    <location>
        <begin position="25"/>
        <end position="91"/>
    </location>
</feature>
<accession>A0A1H2TY53</accession>
<keyword evidence="3" id="KW-1185">Reference proteome</keyword>
<dbReference type="Pfam" id="PF01966">
    <property type="entry name" value="HD"/>
    <property type="match status" value="1"/>
</dbReference>
<dbReference type="Proteomes" id="UP000198828">
    <property type="component" value="Unassembled WGS sequence"/>
</dbReference>
<dbReference type="SUPFAM" id="SSF109604">
    <property type="entry name" value="HD-domain/PDEase-like"/>
    <property type="match status" value="1"/>
</dbReference>
<dbReference type="NCBIfam" id="TIGR00277">
    <property type="entry name" value="HDIG"/>
    <property type="match status" value="1"/>
</dbReference>
<evidence type="ECO:0000259" key="1">
    <source>
        <dbReference type="Pfam" id="PF01966"/>
    </source>
</evidence>
<organism evidence="2 3">
    <name type="scientific">Tepidimicrobium xylanilyticum</name>
    <dbReference type="NCBI Taxonomy" id="1123352"/>
    <lineage>
        <taxon>Bacteria</taxon>
        <taxon>Bacillati</taxon>
        <taxon>Bacillota</taxon>
        <taxon>Tissierellia</taxon>
        <taxon>Tissierellales</taxon>
        <taxon>Tepidimicrobiaceae</taxon>
        <taxon>Tepidimicrobium</taxon>
    </lineage>
</organism>
<dbReference type="RefSeq" id="WP_093751137.1">
    <property type="nucleotide sequence ID" value="NZ_BSYN01000014.1"/>
</dbReference>
<dbReference type="Gene3D" id="1.10.3210.10">
    <property type="entry name" value="Hypothetical protein af1432"/>
    <property type="match status" value="1"/>
</dbReference>
<dbReference type="PANTHER" id="PTHR38659">
    <property type="entry name" value="METAL-DEPENDENT PHOSPHOHYDROLASE"/>
    <property type="match status" value="1"/>
</dbReference>
<dbReference type="OrthoDB" id="9801160at2"/>
<evidence type="ECO:0000313" key="3">
    <source>
        <dbReference type="Proteomes" id="UP000198828"/>
    </source>
</evidence>
<name>A0A1H2TY53_9FIRM</name>
<dbReference type="EMBL" id="FNNG01000002">
    <property type="protein sequence ID" value="SDW48094.1"/>
    <property type="molecule type" value="Genomic_DNA"/>
</dbReference>
<proteinExistence type="predicted"/>
<evidence type="ECO:0000313" key="2">
    <source>
        <dbReference type="EMBL" id="SDW48094.1"/>
    </source>
</evidence>
<dbReference type="AlphaFoldDB" id="A0A1H2TY53"/>
<gene>
    <name evidence="2" type="ORF">SAMN05660923_00825</name>
</gene>
<protein>
    <submittedName>
        <fullName evidence="2">HDIG domain-containing protein</fullName>
    </submittedName>
</protein>
<dbReference type="InterPro" id="IPR006675">
    <property type="entry name" value="HDIG_dom"/>
</dbReference>